<dbReference type="InterPro" id="IPR009097">
    <property type="entry name" value="Cyclic_Pdiesterase"/>
</dbReference>
<dbReference type="GO" id="GO:0008664">
    <property type="term" value="F:RNA 2',3'-cyclic 3'-phosphodiesterase activity"/>
    <property type="evidence" value="ECO:0007669"/>
    <property type="project" value="UniProtKB-EC"/>
</dbReference>
<feature type="active site" description="Proton donor" evidence="2">
    <location>
        <position position="43"/>
    </location>
</feature>
<dbReference type="EC" id="3.1.4.58" evidence="2"/>
<feature type="active site" description="Proton acceptor" evidence="2">
    <location>
        <position position="129"/>
    </location>
</feature>
<gene>
    <name evidence="3" type="ORF">KP78_37250</name>
</gene>
<proteinExistence type="inferred from homology"/>
<name>A0A0C2VHC5_9BACL</name>
<feature type="short sequence motif" description="HXTX 1" evidence="2">
    <location>
        <begin position="43"/>
        <end position="46"/>
    </location>
</feature>
<reference evidence="3 4" key="1">
    <citation type="submission" date="2015-01" db="EMBL/GenBank/DDBJ databases">
        <title>Genome sequencing of Jeotgalibacillus soli.</title>
        <authorList>
            <person name="Goh K.M."/>
            <person name="Chan K.-G."/>
            <person name="Yaakop A.S."/>
            <person name="Ee R."/>
            <person name="Gan H.M."/>
            <person name="Chan C.S."/>
        </authorList>
    </citation>
    <scope>NUCLEOTIDE SEQUENCE [LARGE SCALE GENOMIC DNA]</scope>
    <source>
        <strain evidence="3 4">P9</strain>
    </source>
</reference>
<evidence type="ECO:0000313" key="4">
    <source>
        <dbReference type="Proteomes" id="UP000031938"/>
    </source>
</evidence>
<dbReference type="Pfam" id="PF13563">
    <property type="entry name" value="2_5_RNA_ligase2"/>
    <property type="match status" value="1"/>
</dbReference>
<keyword evidence="1 2" id="KW-0378">Hydrolase</keyword>
<dbReference type="RefSeq" id="WP_041090849.1">
    <property type="nucleotide sequence ID" value="NZ_JXRP01000020.1"/>
</dbReference>
<evidence type="ECO:0000256" key="1">
    <source>
        <dbReference type="ARBA" id="ARBA00022801"/>
    </source>
</evidence>
<protein>
    <recommendedName>
        <fullName evidence="2">RNA 2',3'-cyclic phosphodiesterase</fullName>
        <shortName evidence="2">RNA 2',3'-CPDase</shortName>
        <ecNumber evidence="2">3.1.4.58</ecNumber>
    </recommendedName>
</protein>
<dbReference type="OrthoDB" id="9789350at2"/>
<comment type="caution">
    <text evidence="3">The sequence shown here is derived from an EMBL/GenBank/DDBJ whole genome shotgun (WGS) entry which is preliminary data.</text>
</comment>
<dbReference type="HAMAP" id="MF_01940">
    <property type="entry name" value="RNA_CPDase"/>
    <property type="match status" value="1"/>
</dbReference>
<dbReference type="PANTHER" id="PTHR35561:SF1">
    <property type="entry name" value="RNA 2',3'-CYCLIC PHOSPHODIESTERASE"/>
    <property type="match status" value="1"/>
</dbReference>
<dbReference type="SUPFAM" id="SSF55144">
    <property type="entry name" value="LigT-like"/>
    <property type="match status" value="1"/>
</dbReference>
<evidence type="ECO:0000313" key="3">
    <source>
        <dbReference type="EMBL" id="KIL43901.1"/>
    </source>
</evidence>
<evidence type="ECO:0000256" key="2">
    <source>
        <dbReference type="HAMAP-Rule" id="MF_01940"/>
    </source>
</evidence>
<dbReference type="Proteomes" id="UP000031938">
    <property type="component" value="Unassembled WGS sequence"/>
</dbReference>
<comment type="similarity">
    <text evidence="2">Belongs to the 2H phosphoesterase superfamily. ThpR family.</text>
</comment>
<comment type="function">
    <text evidence="2">Hydrolyzes RNA 2',3'-cyclic phosphodiester to an RNA 2'-phosphomonoester.</text>
</comment>
<dbReference type="GO" id="GO:0004113">
    <property type="term" value="F:2',3'-cyclic-nucleotide 3'-phosphodiesterase activity"/>
    <property type="evidence" value="ECO:0007669"/>
    <property type="project" value="InterPro"/>
</dbReference>
<dbReference type="EMBL" id="JXRP01000020">
    <property type="protein sequence ID" value="KIL43901.1"/>
    <property type="molecule type" value="Genomic_DNA"/>
</dbReference>
<organism evidence="3 4">
    <name type="scientific">Jeotgalibacillus soli</name>
    <dbReference type="NCBI Taxonomy" id="889306"/>
    <lineage>
        <taxon>Bacteria</taxon>
        <taxon>Bacillati</taxon>
        <taxon>Bacillota</taxon>
        <taxon>Bacilli</taxon>
        <taxon>Bacillales</taxon>
        <taxon>Caryophanaceae</taxon>
        <taxon>Jeotgalibacillus</taxon>
    </lineage>
</organism>
<dbReference type="InterPro" id="IPR004175">
    <property type="entry name" value="RNA_CPDase"/>
</dbReference>
<dbReference type="PATRIC" id="fig|889306.3.peg.3741"/>
<dbReference type="NCBIfam" id="TIGR02258">
    <property type="entry name" value="2_5_ligase"/>
    <property type="match status" value="1"/>
</dbReference>
<dbReference type="STRING" id="889306.KP78_37250"/>
<sequence>MKTPHYFIALELPDMMKEAINGIIEDWQQFMTFKQWTHQDDLHITLAFLGEVKNTAFIRYDKLLKEMAAMYFQFNLSLDHSGYFGKKESPRILWIGPELNGSLNRIQKSVQQAVAKLGGKVDPRPFTPHVTLAKRWQGKDEFVLPEISASHYFKATHITLYKIHMDRLSKYEAVYRWPLTAIE</sequence>
<dbReference type="AlphaFoldDB" id="A0A0C2VHC5"/>
<accession>A0A0C2VHC5</accession>
<comment type="catalytic activity">
    <reaction evidence="2">
        <text>a 3'-end 2',3'-cyclophospho-ribonucleotide-RNA + H2O = a 3'-end 2'-phospho-ribonucleotide-RNA + H(+)</text>
        <dbReference type="Rhea" id="RHEA:11828"/>
        <dbReference type="Rhea" id="RHEA-COMP:10464"/>
        <dbReference type="Rhea" id="RHEA-COMP:17353"/>
        <dbReference type="ChEBI" id="CHEBI:15377"/>
        <dbReference type="ChEBI" id="CHEBI:15378"/>
        <dbReference type="ChEBI" id="CHEBI:83064"/>
        <dbReference type="ChEBI" id="CHEBI:173113"/>
        <dbReference type="EC" id="3.1.4.58"/>
    </reaction>
</comment>
<dbReference type="Gene3D" id="3.90.1140.10">
    <property type="entry name" value="Cyclic phosphodiesterase"/>
    <property type="match status" value="1"/>
</dbReference>
<keyword evidence="4" id="KW-1185">Reference proteome</keyword>
<feature type="short sequence motif" description="HXTX 2" evidence="2">
    <location>
        <begin position="129"/>
        <end position="132"/>
    </location>
</feature>
<dbReference type="PANTHER" id="PTHR35561">
    <property type="entry name" value="RNA 2',3'-CYCLIC PHOSPHODIESTERASE"/>
    <property type="match status" value="1"/>
</dbReference>